<dbReference type="Gene3D" id="3.40.50.150">
    <property type="entry name" value="Vaccinia Virus protein VP39"/>
    <property type="match status" value="1"/>
</dbReference>
<keyword evidence="2" id="KW-1185">Reference proteome</keyword>
<accession>A0ABW5XB63</accession>
<organism evidence="1 2">
    <name type="scientific">Christiangramia antarctica</name>
    <dbReference type="NCBI Taxonomy" id="2058158"/>
    <lineage>
        <taxon>Bacteria</taxon>
        <taxon>Pseudomonadati</taxon>
        <taxon>Bacteroidota</taxon>
        <taxon>Flavobacteriia</taxon>
        <taxon>Flavobacteriales</taxon>
        <taxon>Flavobacteriaceae</taxon>
        <taxon>Christiangramia</taxon>
    </lineage>
</organism>
<dbReference type="InterPro" id="IPR003737">
    <property type="entry name" value="GlcNAc_PI_deacetylase-related"/>
</dbReference>
<evidence type="ECO:0000313" key="2">
    <source>
        <dbReference type="Proteomes" id="UP001597438"/>
    </source>
</evidence>
<dbReference type="SUPFAM" id="SSF102588">
    <property type="entry name" value="LmbE-like"/>
    <property type="match status" value="1"/>
</dbReference>
<dbReference type="RefSeq" id="WP_251742281.1">
    <property type="nucleotide sequence ID" value="NZ_JBHUOJ010000041.1"/>
</dbReference>
<name>A0ABW5XB63_9FLAO</name>
<dbReference type="Pfam" id="PF05401">
    <property type="entry name" value="NodS"/>
    <property type="match status" value="1"/>
</dbReference>
<dbReference type="InterPro" id="IPR008715">
    <property type="entry name" value="SAM-MeTfrase_NodS-like"/>
</dbReference>
<dbReference type="PANTHER" id="PTHR12993">
    <property type="entry name" value="N-ACETYLGLUCOSAMINYL-PHOSPHATIDYLINOSITOL DE-N-ACETYLASE-RELATED"/>
    <property type="match status" value="1"/>
</dbReference>
<dbReference type="PANTHER" id="PTHR12993:SF29">
    <property type="entry name" value="BLR3841 PROTEIN"/>
    <property type="match status" value="1"/>
</dbReference>
<dbReference type="EMBL" id="JBHUOJ010000041">
    <property type="protein sequence ID" value="MFD2835538.1"/>
    <property type="molecule type" value="Genomic_DNA"/>
</dbReference>
<dbReference type="SUPFAM" id="SSF53335">
    <property type="entry name" value="S-adenosyl-L-methionine-dependent methyltransferases"/>
    <property type="match status" value="1"/>
</dbReference>
<proteinExistence type="predicted"/>
<dbReference type="Gene3D" id="3.40.50.10320">
    <property type="entry name" value="LmbE-like"/>
    <property type="match status" value="1"/>
</dbReference>
<evidence type="ECO:0000313" key="1">
    <source>
        <dbReference type="EMBL" id="MFD2835538.1"/>
    </source>
</evidence>
<dbReference type="InterPro" id="IPR029063">
    <property type="entry name" value="SAM-dependent_MTases_sf"/>
</dbReference>
<dbReference type="InterPro" id="IPR024078">
    <property type="entry name" value="LmbE-like_dom_sf"/>
</dbReference>
<dbReference type="Proteomes" id="UP001597438">
    <property type="component" value="Unassembled WGS sequence"/>
</dbReference>
<protein>
    <submittedName>
        <fullName evidence="1">PIG-L family deacetylase</fullName>
    </submittedName>
</protein>
<dbReference type="Pfam" id="PF02585">
    <property type="entry name" value="PIG-L"/>
    <property type="match status" value="1"/>
</dbReference>
<gene>
    <name evidence="1" type="ORF">ACFSYS_19755</name>
</gene>
<reference evidence="2" key="1">
    <citation type="journal article" date="2019" name="Int. J. Syst. Evol. Microbiol.">
        <title>The Global Catalogue of Microorganisms (GCM) 10K type strain sequencing project: providing services to taxonomists for standard genome sequencing and annotation.</title>
        <authorList>
            <consortium name="The Broad Institute Genomics Platform"/>
            <consortium name="The Broad Institute Genome Sequencing Center for Infectious Disease"/>
            <person name="Wu L."/>
            <person name="Ma J."/>
        </authorList>
    </citation>
    <scope>NUCLEOTIDE SEQUENCE [LARGE SCALE GENOMIC DNA]</scope>
    <source>
        <strain evidence="2">KCTC 52925</strain>
    </source>
</reference>
<dbReference type="CDD" id="cd02440">
    <property type="entry name" value="AdoMet_MTases"/>
    <property type="match status" value="1"/>
</dbReference>
<comment type="caution">
    <text evidence="1">The sequence shown here is derived from an EMBL/GenBank/DDBJ whole genome shotgun (WGS) entry which is preliminary data.</text>
</comment>
<sequence length="450" mass="51396">MANKNTRAGIRKAPLLNLARLAEDFGNTLVLAPHPDDEALGCGGFIALMTAKKVRVKVIFMTSGTASHTSKTHPVEALAKLREKEALSSCETLGINVNAVEFLRQQDSGLSSLNDEELEQLATHLQLYIEKNKIKTLLLPWRKDPHPDHIITSKIGQLAISKLEAPLIILEYPIWLWKNGDPEDYPDMQKISPFRLDISSVKELKWKAIHCHQSQLGKLIFDDPNGFILTEDLLKPFTGDYEYFFTEITGDRKSLGENYFDRLYENNPDPWNFKESPYEHEKYKVSVEALGNAKFKNALELGCSIGVQTKLLSQLSEKLLAIDINSTAIEMAKKTCLGIDNIRFKVEDITKTFPQGSFDLITCCEMAYYLSMEELQNLFRNIEENLVDGGKFLMVHWTGFVPDYPLTGEIVHHEFERFILKNGLFQEIEQQETQNYILQVWQKNYLNDVT</sequence>